<gene>
    <name evidence="13" type="ORF">TIFTF001_002505</name>
</gene>
<comment type="cofactor">
    <cofactor evidence="2 11">
        <name>Mg(2+)</name>
        <dbReference type="ChEBI" id="CHEBI:18420"/>
    </cofactor>
</comment>
<comment type="cofactor">
    <cofactor evidence="1 11">
        <name>Mn(2+)</name>
        <dbReference type="ChEBI" id="CHEBI:29035"/>
    </cofactor>
</comment>
<evidence type="ECO:0000256" key="4">
    <source>
        <dbReference type="ARBA" id="ARBA00022723"/>
    </source>
</evidence>
<keyword evidence="6 11" id="KW-0460">Magnesium</keyword>
<evidence type="ECO:0000256" key="6">
    <source>
        <dbReference type="ARBA" id="ARBA00022842"/>
    </source>
</evidence>
<dbReference type="AlphaFoldDB" id="A0AA87Z525"/>
<proteinExistence type="inferred from homology"/>
<evidence type="ECO:0000256" key="9">
    <source>
        <dbReference type="ARBA" id="ARBA00047761"/>
    </source>
</evidence>
<dbReference type="PANTHER" id="PTHR12320">
    <property type="entry name" value="PROTEIN PHOSPHATASE 2C"/>
    <property type="match status" value="1"/>
</dbReference>
<dbReference type="GO" id="GO:0004722">
    <property type="term" value="F:protein serine/threonine phosphatase activity"/>
    <property type="evidence" value="ECO:0007669"/>
    <property type="project" value="UniProtKB-EC"/>
</dbReference>
<evidence type="ECO:0000259" key="12">
    <source>
        <dbReference type="PROSITE" id="PS51746"/>
    </source>
</evidence>
<keyword evidence="7 11" id="KW-0904">Protein phosphatase</keyword>
<dbReference type="SMART" id="SM00332">
    <property type="entry name" value="PP2Cc"/>
    <property type="match status" value="1"/>
</dbReference>
<keyword evidence="4 11" id="KW-0479">Metal-binding</keyword>
<dbReference type="Gene3D" id="3.60.40.10">
    <property type="entry name" value="PPM-type phosphatase domain"/>
    <property type="match status" value="2"/>
</dbReference>
<sequence length="424" mass="45364">MPSSLLSKLNLAIFWGFERTVSGKRHSINLLLGQGKLLSRKSVLPYSTTLLPYPMAASNSKSVFGDVNVDYLVTSCGNALDFVKPTGVFFNDKSRISCRKATVSLRRRELSNSQLSCGYFLVDVKRKNCNSNLHLRNLHSSSLACYSTGAAHDVSFDGSSRDEQNPNATNLSDQTLKLLSGSCYLPHPDKEDTGGEDAHFICTEEQVIGVADGVGGWAEVGVNAGEFSRELMSNSVKAIREEPKGSVDPARVLEKAHSGAKARGSSTACIITLTEKGLHAINLGDSGFIVVRDGCTIFQSPVQQHGFNCTYQLESGSGADLPSSGQVFTVPLSPGDVVIAGTDGLFDNLYNNEITAVVLHAVRAGLEPQATAQKIAALARQRALDRTRQTPFATAAQEAGFAYYGGKLDDITVVVSYVTSSINA</sequence>
<comment type="catalytic activity">
    <reaction evidence="10 11">
        <text>O-phospho-L-threonyl-[protein] + H2O = L-threonyl-[protein] + phosphate</text>
        <dbReference type="Rhea" id="RHEA:47004"/>
        <dbReference type="Rhea" id="RHEA-COMP:11060"/>
        <dbReference type="Rhea" id="RHEA-COMP:11605"/>
        <dbReference type="ChEBI" id="CHEBI:15377"/>
        <dbReference type="ChEBI" id="CHEBI:30013"/>
        <dbReference type="ChEBI" id="CHEBI:43474"/>
        <dbReference type="ChEBI" id="CHEBI:61977"/>
        <dbReference type="EC" id="3.1.3.16"/>
    </reaction>
</comment>
<evidence type="ECO:0000256" key="8">
    <source>
        <dbReference type="ARBA" id="ARBA00023211"/>
    </source>
</evidence>
<comment type="caution">
    <text evidence="13">The sequence shown here is derived from an EMBL/GenBank/DDBJ whole genome shotgun (WGS) entry which is preliminary data.</text>
</comment>
<dbReference type="EC" id="3.1.3.16" evidence="11"/>
<dbReference type="Proteomes" id="UP001187192">
    <property type="component" value="Unassembled WGS sequence"/>
</dbReference>
<dbReference type="GO" id="GO:0046872">
    <property type="term" value="F:metal ion binding"/>
    <property type="evidence" value="ECO:0007669"/>
    <property type="project" value="UniProtKB-UniRule"/>
</dbReference>
<dbReference type="SMART" id="SM00331">
    <property type="entry name" value="PP2C_SIG"/>
    <property type="match status" value="1"/>
</dbReference>
<evidence type="ECO:0000313" key="13">
    <source>
        <dbReference type="EMBL" id="GMN29643.1"/>
    </source>
</evidence>
<evidence type="ECO:0000256" key="3">
    <source>
        <dbReference type="ARBA" id="ARBA00006702"/>
    </source>
</evidence>
<reference evidence="13" key="1">
    <citation type="submission" date="2023-07" db="EMBL/GenBank/DDBJ databases">
        <title>draft genome sequence of fig (Ficus carica).</title>
        <authorList>
            <person name="Takahashi T."/>
            <person name="Nishimura K."/>
        </authorList>
    </citation>
    <scope>NUCLEOTIDE SEQUENCE</scope>
</reference>
<comment type="similarity">
    <text evidence="3 11">Belongs to the PP2C family.</text>
</comment>
<organism evidence="13 14">
    <name type="scientific">Ficus carica</name>
    <name type="common">Common fig</name>
    <dbReference type="NCBI Taxonomy" id="3494"/>
    <lineage>
        <taxon>Eukaryota</taxon>
        <taxon>Viridiplantae</taxon>
        <taxon>Streptophyta</taxon>
        <taxon>Embryophyta</taxon>
        <taxon>Tracheophyta</taxon>
        <taxon>Spermatophyta</taxon>
        <taxon>Magnoliopsida</taxon>
        <taxon>eudicotyledons</taxon>
        <taxon>Gunneridae</taxon>
        <taxon>Pentapetalae</taxon>
        <taxon>rosids</taxon>
        <taxon>fabids</taxon>
        <taxon>Rosales</taxon>
        <taxon>Moraceae</taxon>
        <taxon>Ficeae</taxon>
        <taxon>Ficus</taxon>
    </lineage>
</organism>
<evidence type="ECO:0000256" key="10">
    <source>
        <dbReference type="ARBA" id="ARBA00048336"/>
    </source>
</evidence>
<evidence type="ECO:0000256" key="2">
    <source>
        <dbReference type="ARBA" id="ARBA00001946"/>
    </source>
</evidence>
<evidence type="ECO:0000313" key="14">
    <source>
        <dbReference type="Proteomes" id="UP001187192"/>
    </source>
</evidence>
<keyword evidence="5 11" id="KW-0378">Hydrolase</keyword>
<keyword evidence="14" id="KW-1185">Reference proteome</keyword>
<evidence type="ECO:0000256" key="7">
    <source>
        <dbReference type="ARBA" id="ARBA00022912"/>
    </source>
</evidence>
<evidence type="ECO:0000256" key="11">
    <source>
        <dbReference type="RuleBase" id="RU366020"/>
    </source>
</evidence>
<keyword evidence="8 11" id="KW-0464">Manganese</keyword>
<dbReference type="SUPFAM" id="SSF81606">
    <property type="entry name" value="PP2C-like"/>
    <property type="match status" value="1"/>
</dbReference>
<comment type="catalytic activity">
    <reaction evidence="9 11">
        <text>O-phospho-L-seryl-[protein] + H2O = L-seryl-[protein] + phosphate</text>
        <dbReference type="Rhea" id="RHEA:20629"/>
        <dbReference type="Rhea" id="RHEA-COMP:9863"/>
        <dbReference type="Rhea" id="RHEA-COMP:11604"/>
        <dbReference type="ChEBI" id="CHEBI:15377"/>
        <dbReference type="ChEBI" id="CHEBI:29999"/>
        <dbReference type="ChEBI" id="CHEBI:43474"/>
        <dbReference type="ChEBI" id="CHEBI:83421"/>
        <dbReference type="EC" id="3.1.3.16"/>
    </reaction>
</comment>
<dbReference type="FunFam" id="3.60.40.10:FF:000138">
    <property type="entry name" value="5-azacytidine resistance protein azr1"/>
    <property type="match status" value="1"/>
</dbReference>
<evidence type="ECO:0000256" key="1">
    <source>
        <dbReference type="ARBA" id="ARBA00001936"/>
    </source>
</evidence>
<dbReference type="PROSITE" id="PS51746">
    <property type="entry name" value="PPM_2"/>
    <property type="match status" value="1"/>
</dbReference>
<dbReference type="InterPro" id="IPR001932">
    <property type="entry name" value="PPM-type_phosphatase-like_dom"/>
</dbReference>
<dbReference type="Pfam" id="PF13672">
    <property type="entry name" value="PP2C_2"/>
    <property type="match status" value="1"/>
</dbReference>
<name>A0AA87Z525_FICCA</name>
<dbReference type="PANTHER" id="PTHR12320:SF88">
    <property type="entry name" value="PROTEIN PHOSPHATASE"/>
    <property type="match status" value="1"/>
</dbReference>
<evidence type="ECO:0000256" key="5">
    <source>
        <dbReference type="ARBA" id="ARBA00022801"/>
    </source>
</evidence>
<dbReference type="EMBL" id="BTGU01000002">
    <property type="protein sequence ID" value="GMN29643.1"/>
    <property type="molecule type" value="Genomic_DNA"/>
</dbReference>
<accession>A0AA87Z525</accession>
<feature type="domain" description="PPM-type phosphatase" evidence="12">
    <location>
        <begin position="179"/>
        <end position="418"/>
    </location>
</feature>
<dbReference type="InterPro" id="IPR039123">
    <property type="entry name" value="PPTC7"/>
</dbReference>
<dbReference type="InterPro" id="IPR036457">
    <property type="entry name" value="PPM-type-like_dom_sf"/>
</dbReference>
<protein>
    <recommendedName>
        <fullName evidence="11">Protein phosphatase</fullName>
        <ecNumber evidence="11">3.1.3.16</ecNumber>
    </recommendedName>
</protein>